<accession>A0A1Y0SWY2</accession>
<dbReference type="Proteomes" id="UP000225448">
    <property type="component" value="Segment"/>
</dbReference>
<evidence type="ECO:0000313" key="1">
    <source>
        <dbReference type="EMBL" id="ARV77015.1"/>
    </source>
</evidence>
<proteinExistence type="predicted"/>
<dbReference type="EMBL" id="MF042360">
    <property type="protein sequence ID" value="ARV77015.1"/>
    <property type="molecule type" value="Genomic_DNA"/>
</dbReference>
<gene>
    <name evidence="1" type="ORF">PHABIO_384</name>
</gene>
<sequence length="150" mass="17484">MKQIKFKLAERIEYTRINHHEIYDVIRDRLDDTNWVVEILNFNEIPTGYLPPVVDPYVLTNRILTAIEVLGPNSPGYNWAPLRGKTVVWFTQQPISSVRRRFRYQLENGAMIEQTIKVTAQNITHHELFCKYVLQEGGNEAGKRIEVASE</sequence>
<evidence type="ECO:0000313" key="2">
    <source>
        <dbReference type="Proteomes" id="UP000225448"/>
    </source>
</evidence>
<protein>
    <submittedName>
        <fullName evidence="1">Uncharacterized protein</fullName>
    </submittedName>
</protein>
<name>A0A1Y0SWY2_9CAUD</name>
<organism evidence="1 2">
    <name type="scientific">Pseudomonas phage Phabio</name>
    <dbReference type="NCBI Taxonomy" id="2006668"/>
    <lineage>
        <taxon>Viruses</taxon>
        <taxon>Duplodnaviria</taxon>
        <taxon>Heunggongvirae</taxon>
        <taxon>Uroviricota</taxon>
        <taxon>Caudoviricetes</taxon>
        <taxon>Chimalliviridae</taxon>
        <taxon>Phabiovirus</taxon>
        <taxon>Phabiovirus phabio</taxon>
    </lineage>
</organism>
<reference evidence="1 2" key="1">
    <citation type="submission" date="2017-05" db="EMBL/GenBank/DDBJ databases">
        <authorList>
            <person name="Song R."/>
            <person name="Chenine A.L."/>
            <person name="Ruprecht R.M."/>
        </authorList>
    </citation>
    <scope>NUCLEOTIDE SEQUENCE [LARGE SCALE GENOMIC DNA]</scope>
</reference>
<keyword evidence="2" id="KW-1185">Reference proteome</keyword>